<dbReference type="Proteomes" id="UP000530571">
    <property type="component" value="Unassembled WGS sequence"/>
</dbReference>
<evidence type="ECO:0000313" key="2">
    <source>
        <dbReference type="Proteomes" id="UP000530571"/>
    </source>
</evidence>
<gene>
    <name evidence="1" type="ORF">GGR30_001209</name>
</gene>
<evidence type="ECO:0000313" key="1">
    <source>
        <dbReference type="EMBL" id="MBB4121295.1"/>
    </source>
</evidence>
<dbReference type="Gene3D" id="2.30.110.10">
    <property type="entry name" value="Electron Transport, Fmn-binding Protein, Chain A"/>
    <property type="match status" value="1"/>
</dbReference>
<dbReference type="PIRSF" id="PIRSF028498">
    <property type="entry name" value="UCP028498"/>
    <property type="match status" value="1"/>
</dbReference>
<keyword evidence="2" id="KW-1185">Reference proteome</keyword>
<dbReference type="InterPro" id="IPR012349">
    <property type="entry name" value="Split_barrel_FMN-bd"/>
</dbReference>
<sequence>MNWTPEELSEIAAADDFRIAPFREDGKTYGTPTFIWSVVADDALYVRAYNGTRSRWYQAALEQKAGRISVAGKTHEVRFEPVSDDATNDAVDDAYRAKYARSSYLAPMISSRTRAATVRVTPREG</sequence>
<protein>
    <recommendedName>
        <fullName evidence="3">DUF2255 domain-containing protein</fullName>
    </recommendedName>
</protein>
<dbReference type="EMBL" id="JACIDZ010000003">
    <property type="protein sequence ID" value="MBB4121295.1"/>
    <property type="molecule type" value="Genomic_DNA"/>
</dbReference>
<dbReference type="Pfam" id="PF10012">
    <property type="entry name" value="DUF2255"/>
    <property type="match status" value="1"/>
</dbReference>
<dbReference type="AlphaFoldDB" id="A0A7W6KJZ8"/>
<name>A0A7W6KJZ8_9HYPH</name>
<comment type="caution">
    <text evidence="1">The sequence shown here is derived from an EMBL/GenBank/DDBJ whole genome shotgun (WGS) entry which is preliminary data.</text>
</comment>
<accession>A0A7W6KJZ8</accession>
<organism evidence="1 2">
    <name type="scientific">Martelella radicis</name>
    <dbReference type="NCBI Taxonomy" id="1397476"/>
    <lineage>
        <taxon>Bacteria</taxon>
        <taxon>Pseudomonadati</taxon>
        <taxon>Pseudomonadota</taxon>
        <taxon>Alphaproteobacteria</taxon>
        <taxon>Hyphomicrobiales</taxon>
        <taxon>Aurantimonadaceae</taxon>
        <taxon>Martelella</taxon>
    </lineage>
</organism>
<reference evidence="1 2" key="1">
    <citation type="submission" date="2020-08" db="EMBL/GenBank/DDBJ databases">
        <title>Genomic Encyclopedia of Type Strains, Phase IV (KMG-IV): sequencing the most valuable type-strain genomes for metagenomic binning, comparative biology and taxonomic classification.</title>
        <authorList>
            <person name="Goeker M."/>
        </authorList>
    </citation>
    <scope>NUCLEOTIDE SEQUENCE [LARGE SCALE GENOMIC DNA]</scope>
    <source>
        <strain evidence="1 2">DSM 28101</strain>
    </source>
</reference>
<dbReference type="InterPro" id="IPR016888">
    <property type="entry name" value="UCP028498"/>
</dbReference>
<dbReference type="RefSeq" id="WP_183484064.1">
    <property type="nucleotide sequence ID" value="NZ_JACIDZ010000003.1"/>
</dbReference>
<proteinExistence type="predicted"/>
<evidence type="ECO:0008006" key="3">
    <source>
        <dbReference type="Google" id="ProtNLM"/>
    </source>
</evidence>